<dbReference type="InterPro" id="IPR012951">
    <property type="entry name" value="BBE"/>
</dbReference>
<dbReference type="GO" id="GO:0016491">
    <property type="term" value="F:oxidoreductase activity"/>
    <property type="evidence" value="ECO:0007669"/>
    <property type="project" value="InterPro"/>
</dbReference>
<accession>A0AAD8JG75</accession>
<sequence>MKISATSQVPLFFLLLLLSLVTSQNPSNSYQQFFECLARYSPPSASSISQVLYTPQNASYDSVLYSSIRNLRYATSTTPKPLAIVTPMQDSQIQTLIYCSKKHEIQMRIRGGGHDYEGLSYVSKVPFVLLDMIYYRSIYVDAVAATAWVQSGATLGQLYYSIAEKSSTLAFPGGVWYTVGVTGLISGGGYGHLRRKYGLAADNVIDARLIDVNGRILDRQTMGEDLFWAIRGGGASSFGVILSWKLKLVYVPEIITTFQVDKTLEQNGSEIFYKWQLIAPKLPKDVDLRASALPQWKNIPNPQIGTVLNSGNRSNEAEKTVSIQFIGTFLGPRDKFIALMSESFPELGLKLEDCREVSNIQVLLLSSLFSPYDSPTELLSRASPTIAFKAKSAFVETPISRDDLNGLWQLLLQTNPPTSLIRFTSYGGMMDEIPESAIPFPHRAGTLYMVYMRVSTDGDVAKSLRWIRNLYKYVIPYMNPIQTAYVNYNDLDLGVNNQYGPTSYEQASKWGRKYFKRNLDRLVAVKSMVDPENFFRHEQSIPPLQI</sequence>
<dbReference type="AlphaFoldDB" id="A0AAD8JG75"/>
<comment type="cofactor">
    <cofactor evidence="1">
        <name>FAD</name>
        <dbReference type="ChEBI" id="CHEBI:57692"/>
    </cofactor>
</comment>
<dbReference type="InterPro" id="IPR036318">
    <property type="entry name" value="FAD-bd_PCMH-like_sf"/>
</dbReference>
<evidence type="ECO:0000256" key="7">
    <source>
        <dbReference type="ARBA" id="ARBA00023180"/>
    </source>
</evidence>
<dbReference type="Gene3D" id="3.30.43.10">
    <property type="entry name" value="Uridine Diphospho-n-acetylenolpyruvylglucosamine Reductase, domain 2"/>
    <property type="match status" value="1"/>
</dbReference>
<dbReference type="InterPro" id="IPR016166">
    <property type="entry name" value="FAD-bd_PCMH"/>
</dbReference>
<evidence type="ECO:0000256" key="6">
    <source>
        <dbReference type="ARBA" id="ARBA00023157"/>
    </source>
</evidence>
<evidence type="ECO:0000256" key="8">
    <source>
        <dbReference type="SAM" id="SignalP"/>
    </source>
</evidence>
<evidence type="ECO:0000256" key="1">
    <source>
        <dbReference type="ARBA" id="ARBA00001974"/>
    </source>
</evidence>
<evidence type="ECO:0000256" key="5">
    <source>
        <dbReference type="ARBA" id="ARBA00022827"/>
    </source>
</evidence>
<comment type="similarity">
    <text evidence="2">Belongs to the oxygen-dependent FAD-linked oxidoreductase family.</text>
</comment>
<evidence type="ECO:0000313" key="11">
    <source>
        <dbReference type="Proteomes" id="UP001237642"/>
    </source>
</evidence>
<dbReference type="Pfam" id="PF08031">
    <property type="entry name" value="BBE"/>
    <property type="match status" value="1"/>
</dbReference>
<dbReference type="SUPFAM" id="SSF56176">
    <property type="entry name" value="FAD-binding/transporter-associated domain-like"/>
    <property type="match status" value="1"/>
</dbReference>
<keyword evidence="5" id="KW-0274">FAD</keyword>
<feature type="domain" description="FAD-binding PCMH-type" evidence="9">
    <location>
        <begin position="77"/>
        <end position="251"/>
    </location>
</feature>
<evidence type="ECO:0000313" key="10">
    <source>
        <dbReference type="EMBL" id="KAK1402884.1"/>
    </source>
</evidence>
<keyword evidence="7" id="KW-0325">Glycoprotein</keyword>
<dbReference type="InterPro" id="IPR016169">
    <property type="entry name" value="FAD-bd_PCMH_sub2"/>
</dbReference>
<dbReference type="FunFam" id="3.30.43.10:FF:000004">
    <property type="entry name" value="Berberine bridge enzyme-like 15"/>
    <property type="match status" value="1"/>
</dbReference>
<dbReference type="Pfam" id="PF01565">
    <property type="entry name" value="FAD_binding_4"/>
    <property type="match status" value="1"/>
</dbReference>
<evidence type="ECO:0000256" key="2">
    <source>
        <dbReference type="ARBA" id="ARBA00005466"/>
    </source>
</evidence>
<dbReference type="InterPro" id="IPR016167">
    <property type="entry name" value="FAD-bd_PCMH_sub1"/>
</dbReference>
<keyword evidence="11" id="KW-1185">Reference proteome</keyword>
<evidence type="ECO:0000256" key="4">
    <source>
        <dbReference type="ARBA" id="ARBA00022729"/>
    </source>
</evidence>
<feature type="chain" id="PRO_5042037932" evidence="8">
    <location>
        <begin position="24"/>
        <end position="546"/>
    </location>
</feature>
<keyword evidence="6" id="KW-1015">Disulfide bond</keyword>
<dbReference type="Gene3D" id="3.30.465.10">
    <property type="match status" value="1"/>
</dbReference>
<feature type="signal peptide" evidence="8">
    <location>
        <begin position="1"/>
        <end position="23"/>
    </location>
</feature>
<keyword evidence="4 8" id="KW-0732">Signal</keyword>
<keyword evidence="3" id="KW-0285">Flavoprotein</keyword>
<dbReference type="InterPro" id="IPR006094">
    <property type="entry name" value="Oxid_FAD_bind_N"/>
</dbReference>
<evidence type="ECO:0000259" key="9">
    <source>
        <dbReference type="PROSITE" id="PS51387"/>
    </source>
</evidence>
<dbReference type="PROSITE" id="PS51387">
    <property type="entry name" value="FAD_PCMH"/>
    <property type="match status" value="1"/>
</dbReference>
<dbReference type="GO" id="GO:0071949">
    <property type="term" value="F:FAD binding"/>
    <property type="evidence" value="ECO:0007669"/>
    <property type="project" value="InterPro"/>
</dbReference>
<proteinExistence type="inferred from homology"/>
<dbReference type="Gene3D" id="3.40.462.20">
    <property type="match status" value="1"/>
</dbReference>
<reference evidence="10" key="1">
    <citation type="submission" date="2023-02" db="EMBL/GenBank/DDBJ databases">
        <title>Genome of toxic invasive species Heracleum sosnowskyi carries increased number of genes despite the absence of recent whole-genome duplications.</title>
        <authorList>
            <person name="Schelkunov M."/>
            <person name="Shtratnikova V."/>
            <person name="Makarenko M."/>
            <person name="Klepikova A."/>
            <person name="Omelchenko D."/>
            <person name="Novikova G."/>
            <person name="Obukhova E."/>
            <person name="Bogdanov V."/>
            <person name="Penin A."/>
            <person name="Logacheva M."/>
        </authorList>
    </citation>
    <scope>NUCLEOTIDE SEQUENCE</scope>
    <source>
        <strain evidence="10">Hsosn_3</strain>
        <tissue evidence="10">Leaf</tissue>
    </source>
</reference>
<name>A0AAD8JG75_9APIA</name>
<organism evidence="10 11">
    <name type="scientific">Heracleum sosnowskyi</name>
    <dbReference type="NCBI Taxonomy" id="360622"/>
    <lineage>
        <taxon>Eukaryota</taxon>
        <taxon>Viridiplantae</taxon>
        <taxon>Streptophyta</taxon>
        <taxon>Embryophyta</taxon>
        <taxon>Tracheophyta</taxon>
        <taxon>Spermatophyta</taxon>
        <taxon>Magnoliopsida</taxon>
        <taxon>eudicotyledons</taxon>
        <taxon>Gunneridae</taxon>
        <taxon>Pentapetalae</taxon>
        <taxon>asterids</taxon>
        <taxon>campanulids</taxon>
        <taxon>Apiales</taxon>
        <taxon>Apiaceae</taxon>
        <taxon>Apioideae</taxon>
        <taxon>apioid superclade</taxon>
        <taxon>Tordylieae</taxon>
        <taxon>Tordyliinae</taxon>
        <taxon>Heracleum</taxon>
    </lineage>
</organism>
<comment type="caution">
    <text evidence="10">The sequence shown here is derived from an EMBL/GenBank/DDBJ whole genome shotgun (WGS) entry which is preliminary data.</text>
</comment>
<dbReference type="EMBL" id="JAUIZM010000001">
    <property type="protein sequence ID" value="KAK1402884.1"/>
    <property type="molecule type" value="Genomic_DNA"/>
</dbReference>
<evidence type="ECO:0000256" key="3">
    <source>
        <dbReference type="ARBA" id="ARBA00022630"/>
    </source>
</evidence>
<dbReference type="Proteomes" id="UP001237642">
    <property type="component" value="Unassembled WGS sequence"/>
</dbReference>
<protein>
    <submittedName>
        <fullName evidence="10">Berberine bridge enzyme</fullName>
    </submittedName>
</protein>
<dbReference type="PANTHER" id="PTHR32448">
    <property type="entry name" value="OS08G0158400 PROTEIN"/>
    <property type="match status" value="1"/>
</dbReference>
<reference evidence="10" key="2">
    <citation type="submission" date="2023-05" db="EMBL/GenBank/DDBJ databases">
        <authorList>
            <person name="Schelkunov M.I."/>
        </authorList>
    </citation>
    <scope>NUCLEOTIDE SEQUENCE</scope>
    <source>
        <strain evidence="10">Hsosn_3</strain>
        <tissue evidence="10">Leaf</tissue>
    </source>
</reference>
<gene>
    <name evidence="10" type="ORF">POM88_002489</name>
</gene>